<reference evidence="4 5" key="1">
    <citation type="submission" date="2018-08" db="EMBL/GenBank/DDBJ databases">
        <title>A genome reference for cultivated species of the human gut microbiota.</title>
        <authorList>
            <person name="Zou Y."/>
            <person name="Xue W."/>
            <person name="Luo G."/>
        </authorList>
    </citation>
    <scope>NUCLEOTIDE SEQUENCE [LARGE SCALE GENOMIC DNA]</scope>
    <source>
        <strain evidence="4 5">AF42-9</strain>
    </source>
</reference>
<comment type="similarity">
    <text evidence="1">Belongs to the 5'-nucleotidase family.</text>
</comment>
<organism evidence="4 5">
    <name type="scientific">Leyella stercorea</name>
    <dbReference type="NCBI Taxonomy" id="363265"/>
    <lineage>
        <taxon>Bacteria</taxon>
        <taxon>Pseudomonadati</taxon>
        <taxon>Bacteroidota</taxon>
        <taxon>Bacteroidia</taxon>
        <taxon>Bacteroidales</taxon>
        <taxon>Prevotellaceae</taxon>
        <taxon>Leyella</taxon>
    </lineage>
</organism>
<dbReference type="InterPro" id="IPR006146">
    <property type="entry name" value="5'-Nucleotdase_CS"/>
</dbReference>
<dbReference type="Gene3D" id="3.60.21.10">
    <property type="match status" value="1"/>
</dbReference>
<dbReference type="GO" id="GO:0000166">
    <property type="term" value="F:nucleotide binding"/>
    <property type="evidence" value="ECO:0007669"/>
    <property type="project" value="InterPro"/>
</dbReference>
<dbReference type="GO" id="GO:0046872">
    <property type="term" value="F:metal ion binding"/>
    <property type="evidence" value="ECO:0007669"/>
    <property type="project" value="InterPro"/>
</dbReference>
<feature type="domain" description="Calcineurin-like phosphoesterase" evidence="3">
    <location>
        <begin position="26"/>
        <end position="243"/>
    </location>
</feature>
<dbReference type="Pfam" id="PF00149">
    <property type="entry name" value="Metallophos"/>
    <property type="match status" value="1"/>
</dbReference>
<dbReference type="CDD" id="cd00845">
    <property type="entry name" value="MPP_UshA_N_like"/>
    <property type="match status" value="1"/>
</dbReference>
<evidence type="ECO:0000256" key="1">
    <source>
        <dbReference type="ARBA" id="ARBA00006654"/>
    </source>
</evidence>
<gene>
    <name evidence="4" type="ORF">DW060_09905</name>
</gene>
<dbReference type="Proteomes" id="UP000286598">
    <property type="component" value="Unassembled WGS sequence"/>
</dbReference>
<dbReference type="GO" id="GO:0009166">
    <property type="term" value="P:nucleotide catabolic process"/>
    <property type="evidence" value="ECO:0007669"/>
    <property type="project" value="InterPro"/>
</dbReference>
<dbReference type="InterPro" id="IPR004843">
    <property type="entry name" value="Calcineurin-like_PHP"/>
</dbReference>
<comment type="caution">
    <text evidence="4">The sequence shown here is derived from an EMBL/GenBank/DDBJ whole genome shotgun (WGS) entry which is preliminary data.</text>
</comment>
<evidence type="ECO:0000313" key="4">
    <source>
        <dbReference type="EMBL" id="RHK48834.1"/>
    </source>
</evidence>
<proteinExistence type="inferred from homology"/>
<feature type="signal peptide" evidence="2">
    <location>
        <begin position="1"/>
        <end position="19"/>
    </location>
</feature>
<name>A0A3R6IRQ6_9BACT</name>
<dbReference type="InterPro" id="IPR006179">
    <property type="entry name" value="5_nucleotidase/apyrase"/>
</dbReference>
<evidence type="ECO:0000313" key="5">
    <source>
        <dbReference type="Proteomes" id="UP000286598"/>
    </source>
</evidence>
<sequence>MKRYIFIITLALATTLSAAAQKTIEILHTNDTHSCIMPLNPNLADTLVAGRGGFIRRMEMIRQEREANPDVLLFDSGDFSQGSPYYTLFKGSVETELMSAMKYDAVAIGNHEFDFGLENMARIFREAKFPVVCANYDFRGTVVDGLTKPYIILKRNGLRIGVFGISPKLDGLVDATKCVGVKYLDPVATADKVARELRHDKKCDVVICLSHLGWDMQDDVDDADMLAQNHDIDIVLGGHSHSYFTELKYAPNADGKPIPDDQNGKHAVFVGKIKLTLERK</sequence>
<dbReference type="EMBL" id="QRNO01000054">
    <property type="protein sequence ID" value="RHK48834.1"/>
    <property type="molecule type" value="Genomic_DNA"/>
</dbReference>
<dbReference type="OrthoDB" id="9775118at2"/>
<dbReference type="GO" id="GO:0016788">
    <property type="term" value="F:hydrolase activity, acting on ester bonds"/>
    <property type="evidence" value="ECO:0007669"/>
    <property type="project" value="InterPro"/>
</dbReference>
<dbReference type="PROSITE" id="PS00786">
    <property type="entry name" value="5_NUCLEOTIDASE_2"/>
    <property type="match status" value="1"/>
</dbReference>
<accession>A0A3R6IRQ6</accession>
<dbReference type="PRINTS" id="PR01607">
    <property type="entry name" value="APYRASEFAMLY"/>
</dbReference>
<keyword evidence="5" id="KW-1185">Reference proteome</keyword>
<evidence type="ECO:0000256" key="2">
    <source>
        <dbReference type="SAM" id="SignalP"/>
    </source>
</evidence>
<dbReference type="PANTHER" id="PTHR11575">
    <property type="entry name" value="5'-NUCLEOTIDASE-RELATED"/>
    <property type="match status" value="1"/>
</dbReference>
<feature type="chain" id="PRO_5018540325" evidence="2">
    <location>
        <begin position="20"/>
        <end position="280"/>
    </location>
</feature>
<dbReference type="SUPFAM" id="SSF56300">
    <property type="entry name" value="Metallo-dependent phosphatases"/>
    <property type="match status" value="1"/>
</dbReference>
<keyword evidence="2" id="KW-0732">Signal</keyword>
<dbReference type="AlphaFoldDB" id="A0A3R6IRQ6"/>
<evidence type="ECO:0000259" key="3">
    <source>
        <dbReference type="Pfam" id="PF00149"/>
    </source>
</evidence>
<dbReference type="PANTHER" id="PTHR11575:SF24">
    <property type="entry name" value="5'-NUCLEOTIDASE"/>
    <property type="match status" value="1"/>
</dbReference>
<dbReference type="InterPro" id="IPR029052">
    <property type="entry name" value="Metallo-depent_PP-like"/>
</dbReference>
<protein>
    <submittedName>
        <fullName evidence="4">Bifunctional metallophosphatase/5'-nucleotidase</fullName>
    </submittedName>
</protein>